<dbReference type="InterPro" id="IPR019974">
    <property type="entry name" value="XPG_CS"/>
</dbReference>
<dbReference type="InterPro" id="IPR006085">
    <property type="entry name" value="XPG_DNA_repair_N"/>
</dbReference>
<dbReference type="HAMAP" id="MF_00614">
    <property type="entry name" value="Fen"/>
    <property type="match status" value="1"/>
</dbReference>
<dbReference type="PANTHER" id="PTHR11081">
    <property type="entry name" value="FLAP ENDONUCLEASE FAMILY MEMBER"/>
    <property type="match status" value="1"/>
</dbReference>
<dbReference type="Gene3D" id="3.40.50.1010">
    <property type="entry name" value="5'-nuclease"/>
    <property type="match status" value="1"/>
</dbReference>
<evidence type="ECO:0000256" key="2">
    <source>
        <dbReference type="ARBA" id="ARBA00022705"/>
    </source>
</evidence>
<keyword evidence="1 16" id="KW-0597">Phosphoprotein</keyword>
<evidence type="ECO:0000256" key="15">
    <source>
        <dbReference type="ARBA" id="ARBA00063178"/>
    </source>
</evidence>
<dbReference type="EC" id="3.1.-.-" evidence="16"/>
<dbReference type="PANTHER" id="PTHR11081:SF9">
    <property type="entry name" value="FLAP ENDONUCLEASE 1"/>
    <property type="match status" value="1"/>
</dbReference>
<dbReference type="SUPFAM" id="SSF47807">
    <property type="entry name" value="5' to 3' exonuclease, C-terminal subdomain"/>
    <property type="match status" value="1"/>
</dbReference>
<evidence type="ECO:0000256" key="5">
    <source>
        <dbReference type="ARBA" id="ARBA00022759"/>
    </source>
</evidence>
<keyword evidence="11 16" id="KW-0234">DNA repair</keyword>
<name>A0A061R970_9CHLO</name>
<evidence type="ECO:0000256" key="7">
    <source>
        <dbReference type="ARBA" id="ARBA00022801"/>
    </source>
</evidence>
<accession>A0A061R970</accession>
<dbReference type="SUPFAM" id="SSF88723">
    <property type="entry name" value="PIN domain-like"/>
    <property type="match status" value="1"/>
</dbReference>
<evidence type="ECO:0000256" key="12">
    <source>
        <dbReference type="ARBA" id="ARBA00023242"/>
    </source>
</evidence>
<keyword evidence="8 16" id="KW-0269">Exonuclease</keyword>
<dbReference type="InterPro" id="IPR008918">
    <property type="entry name" value="HhH2"/>
</dbReference>
<feature type="compositionally biased region" description="Basic residues" evidence="17">
    <location>
        <begin position="374"/>
        <end position="386"/>
    </location>
</feature>
<dbReference type="SMART" id="SM00484">
    <property type="entry name" value="XPGI"/>
    <property type="match status" value="1"/>
</dbReference>
<keyword evidence="3 16" id="KW-0540">Nuclease</keyword>
<dbReference type="InterPro" id="IPR036279">
    <property type="entry name" value="5-3_exonuclease_C_sf"/>
</dbReference>
<dbReference type="Pfam" id="PF00867">
    <property type="entry name" value="XPG_I"/>
    <property type="match status" value="1"/>
</dbReference>
<dbReference type="GO" id="GO:0005739">
    <property type="term" value="C:mitochondrion"/>
    <property type="evidence" value="ECO:0007669"/>
    <property type="project" value="UniProtKB-SubCell"/>
</dbReference>
<comment type="cofactor">
    <cofactor evidence="16">
        <name>Mg(2+)</name>
        <dbReference type="ChEBI" id="CHEBI:18420"/>
    </cofactor>
    <text evidence="16">Binds 2 magnesium ions per subunit. They probably participate in the reaction catalyzed by the enzyme. May bind an additional third magnesium ion after substrate binding.</text>
</comment>
<evidence type="ECO:0000256" key="9">
    <source>
        <dbReference type="ARBA" id="ARBA00022842"/>
    </source>
</evidence>
<gene>
    <name evidence="20" type="primary">RAD2</name>
    <name evidence="20" type="ORF">TSPGSL018_6219</name>
</gene>
<evidence type="ECO:0000256" key="10">
    <source>
        <dbReference type="ARBA" id="ARBA00023128"/>
    </source>
</evidence>
<feature type="region of interest" description="Disordered" evidence="17">
    <location>
        <begin position="356"/>
        <end position="386"/>
    </location>
</feature>
<comment type="subcellular location">
    <subcellularLocation>
        <location evidence="16">Nucleus</location>
        <location evidence="16">Nucleolus</location>
    </subcellularLocation>
    <subcellularLocation>
        <location evidence="16">Nucleus</location>
        <location evidence="16">Nucleoplasm</location>
    </subcellularLocation>
    <subcellularLocation>
        <location evidence="16">Mitochondrion</location>
    </subcellularLocation>
    <text evidence="16">Resides mostly in the nucleoli and relocalizes to the nucleoplasm upon DNA damage.</text>
</comment>
<keyword evidence="5 16" id="KW-0255">Endonuclease</keyword>
<comment type="subunit">
    <text evidence="15">Interacts with PCNA1 and PCNA2. Three molecules of FEN1 bind to one PCNA trimer with each molecule binding to one PCNA monomer. PCNA stimulates the nuclease activity without altering cleavage specificity.</text>
</comment>
<dbReference type="AlphaFoldDB" id="A0A061R970"/>
<evidence type="ECO:0000256" key="14">
    <source>
        <dbReference type="ARBA" id="ARBA00034726"/>
    </source>
</evidence>
<feature type="domain" description="XPG-I" evidence="18">
    <location>
        <begin position="147"/>
        <end position="219"/>
    </location>
</feature>
<evidence type="ECO:0000256" key="13">
    <source>
        <dbReference type="ARBA" id="ARBA00029382"/>
    </source>
</evidence>
<evidence type="ECO:0000256" key="17">
    <source>
        <dbReference type="SAM" id="MobiDB-lite"/>
    </source>
</evidence>
<dbReference type="FunFam" id="1.10.150.20:FF:000009">
    <property type="entry name" value="Flap endonuclease 1"/>
    <property type="match status" value="1"/>
</dbReference>
<keyword evidence="4 16" id="KW-0479">Metal-binding</keyword>
<dbReference type="GO" id="GO:0006284">
    <property type="term" value="P:base-excision repair"/>
    <property type="evidence" value="ECO:0007669"/>
    <property type="project" value="UniProtKB-UniRule"/>
</dbReference>
<keyword evidence="12 16" id="KW-0539">Nucleus</keyword>
<dbReference type="SMART" id="SM00279">
    <property type="entry name" value="HhH2"/>
    <property type="match status" value="1"/>
</dbReference>
<evidence type="ECO:0000256" key="4">
    <source>
        <dbReference type="ARBA" id="ARBA00022723"/>
    </source>
</evidence>
<organism evidence="20">
    <name type="scientific">Tetraselmis sp. GSL018</name>
    <dbReference type="NCBI Taxonomy" id="582737"/>
    <lineage>
        <taxon>Eukaryota</taxon>
        <taxon>Viridiplantae</taxon>
        <taxon>Chlorophyta</taxon>
        <taxon>core chlorophytes</taxon>
        <taxon>Chlorodendrophyceae</taxon>
        <taxon>Chlorodendrales</taxon>
        <taxon>Chlorodendraceae</taxon>
        <taxon>Tetraselmis</taxon>
    </lineage>
</organism>
<proteinExistence type="inferred from homology"/>
<protein>
    <recommendedName>
        <fullName evidence="16">Flap endonuclease 1</fullName>
        <shortName evidence="16">FEN-1</shortName>
        <ecNumber evidence="16">3.1.-.-</ecNumber>
    </recommendedName>
    <alternativeName>
        <fullName evidence="16">Flap structure-specific endonuclease 1</fullName>
    </alternativeName>
</protein>
<dbReference type="GO" id="GO:0017108">
    <property type="term" value="F:5'-flap endonuclease activity"/>
    <property type="evidence" value="ECO:0007669"/>
    <property type="project" value="UniProtKB-UniRule"/>
</dbReference>
<evidence type="ECO:0000259" key="18">
    <source>
        <dbReference type="SMART" id="SM00484"/>
    </source>
</evidence>
<keyword evidence="10 16" id="KW-0496">Mitochondrion</keyword>
<dbReference type="InterPro" id="IPR029060">
    <property type="entry name" value="PIN-like_dom_sf"/>
</dbReference>
<evidence type="ECO:0000256" key="8">
    <source>
        <dbReference type="ARBA" id="ARBA00022839"/>
    </source>
</evidence>
<dbReference type="Gene3D" id="1.10.150.20">
    <property type="entry name" value="5' to 3' exonuclease, C-terminal subdomain"/>
    <property type="match status" value="1"/>
</dbReference>
<keyword evidence="7 16" id="KW-0378">Hydrolase</keyword>
<dbReference type="GO" id="GO:0005654">
    <property type="term" value="C:nucleoplasm"/>
    <property type="evidence" value="ECO:0007669"/>
    <property type="project" value="UniProtKB-SubCell"/>
</dbReference>
<comment type="function">
    <text evidence="13 16">Structure-specific nuclease with 5'-flap endonuclease and 5'-3' exonuclease activities involved in DNA replication and repair. During DNA replication, cleaves the 5'-overhanging flap structure that is generated by displacement synthesis when DNA polymerase encounters the 5'-end of a downstream Okazaki fragment. It enters the flap from the 5'-end and then tracks to cleave the flap base, leaving a nick for ligation. Also involved in the long patch base excision repair (LP-BER) pathway, by cleaving within the apurinic/apyrimidinic (AP) site-terminated flap. Acts as a genome stabilization factor that prevents flaps from equilibrating into structures that lead to duplications and deletions. Also possesses 5'-3' exonuclease activity on nicked or gapped double-stranded DNA, and exhibits RNase H activity. Also involved in replication and repair of rDNA and in repairing mitochondrial DNA.</text>
</comment>
<dbReference type="SMART" id="SM00485">
    <property type="entry name" value="XPGN"/>
    <property type="match status" value="1"/>
</dbReference>
<dbReference type="PRINTS" id="PR00853">
    <property type="entry name" value="XPGRADSUPER"/>
</dbReference>
<sequence>MGIQGLNKLLGDYAPNCVKPYKFEAYFGRKIAIDASMHIYQFMVSVGRVGDQLLTNESGEVTSHLQGLFYRTCRMLENGIIPVYVFDGKPPQLKFDELAKRLDRRTDATSELERAKEVGDTEAIEKYSKRTTKVTRENTNDCMKLLQLMGVPIVQAPSEAEAQCSQMCKDGLVYGISSEDMDSLTFGCPRLIRYFMTPASLKQDCMEYSYDEVLAGLGLTSAQFIDLCILCGCDYMSSIRGIGPVKALNMIKKEGSLEDVIAKLDKSKYPVPDPFPYEEARKLFSHPDVLTKDQLNDGKPFKRSPPDIEGVVDFLVKEKNFNEERVRKSMAKVDESFGKAQQGRLESFFGTATVKKSTLGAKRQEEKAKGKSQGVKKRMGGVGRKK</sequence>
<dbReference type="InterPro" id="IPR023426">
    <property type="entry name" value="Flap_endonuc"/>
</dbReference>
<dbReference type="FunFam" id="3.40.50.1010:FF:000016">
    <property type="entry name" value="Flap endonuclease 1"/>
    <property type="match status" value="1"/>
</dbReference>
<dbReference type="InterPro" id="IPR006086">
    <property type="entry name" value="XPG-I_dom"/>
</dbReference>
<dbReference type="InterPro" id="IPR006084">
    <property type="entry name" value="XPG/Rad2"/>
</dbReference>
<dbReference type="GO" id="GO:0005730">
    <property type="term" value="C:nucleolus"/>
    <property type="evidence" value="ECO:0007669"/>
    <property type="project" value="UniProtKB-SubCell"/>
</dbReference>
<evidence type="ECO:0000256" key="3">
    <source>
        <dbReference type="ARBA" id="ARBA00022722"/>
    </source>
</evidence>
<dbReference type="CDD" id="cd09907">
    <property type="entry name" value="H3TH_FEN1-Euk"/>
    <property type="match status" value="1"/>
</dbReference>
<dbReference type="GO" id="GO:0000287">
    <property type="term" value="F:magnesium ion binding"/>
    <property type="evidence" value="ECO:0007669"/>
    <property type="project" value="UniProtKB-UniRule"/>
</dbReference>
<dbReference type="Pfam" id="PF00752">
    <property type="entry name" value="XPG_N"/>
    <property type="match status" value="1"/>
</dbReference>
<dbReference type="PROSITE" id="PS00841">
    <property type="entry name" value="XPG_1"/>
    <property type="match status" value="1"/>
</dbReference>
<keyword evidence="9 16" id="KW-0460">Magnesium</keyword>
<reference evidence="20" key="1">
    <citation type="submission" date="2014-05" db="EMBL/GenBank/DDBJ databases">
        <title>The transcriptome of the halophilic microalga Tetraselmis sp. GSL018 isolated from the Great Salt Lake, Utah.</title>
        <authorList>
            <person name="Jinkerson R.E."/>
            <person name="D'Adamo S."/>
            <person name="Posewitz M.C."/>
        </authorList>
    </citation>
    <scope>NUCLEOTIDE SEQUENCE</scope>
    <source>
        <strain evidence="20">GSL018</strain>
    </source>
</reference>
<evidence type="ECO:0000256" key="16">
    <source>
        <dbReference type="HAMAP-Rule" id="MF_03140"/>
    </source>
</evidence>
<keyword evidence="6 16" id="KW-0227">DNA damage</keyword>
<feature type="domain" description="XPG N-terminal" evidence="19">
    <location>
        <begin position="1"/>
        <end position="108"/>
    </location>
</feature>
<evidence type="ECO:0000313" key="20">
    <source>
        <dbReference type="EMBL" id="JAC69497.1"/>
    </source>
</evidence>
<dbReference type="GO" id="GO:0003677">
    <property type="term" value="F:DNA binding"/>
    <property type="evidence" value="ECO:0007669"/>
    <property type="project" value="UniProtKB-UniRule"/>
</dbReference>
<dbReference type="CDD" id="cd09867">
    <property type="entry name" value="PIN_FEN1"/>
    <property type="match status" value="1"/>
</dbReference>
<evidence type="ECO:0000256" key="11">
    <source>
        <dbReference type="ARBA" id="ARBA00023204"/>
    </source>
</evidence>
<dbReference type="GO" id="GO:0043137">
    <property type="term" value="P:DNA replication, removal of RNA primer"/>
    <property type="evidence" value="ECO:0007669"/>
    <property type="project" value="UniProtKB-UniRule"/>
</dbReference>
<dbReference type="EMBL" id="GBEZ01016782">
    <property type="protein sequence ID" value="JAC69497.1"/>
    <property type="molecule type" value="Transcribed_RNA"/>
</dbReference>
<comment type="similarity">
    <text evidence="14 16">Belongs to the XPG/RAD2 endonuclease family. FEN1 subfamily.</text>
</comment>
<evidence type="ECO:0000259" key="19">
    <source>
        <dbReference type="SMART" id="SM00485"/>
    </source>
</evidence>
<dbReference type="GO" id="GO:0008409">
    <property type="term" value="F:5'-3' exonuclease activity"/>
    <property type="evidence" value="ECO:0007669"/>
    <property type="project" value="UniProtKB-UniRule"/>
</dbReference>
<evidence type="ECO:0000256" key="1">
    <source>
        <dbReference type="ARBA" id="ARBA00022553"/>
    </source>
</evidence>
<keyword evidence="2 16" id="KW-0235">DNA replication</keyword>
<evidence type="ECO:0000256" key="6">
    <source>
        <dbReference type="ARBA" id="ARBA00022763"/>
    </source>
</evidence>